<reference evidence="3" key="1">
    <citation type="journal article" date="2019" name="Int. J. Syst. Evol. Microbiol.">
        <title>The Global Catalogue of Microorganisms (GCM) 10K type strain sequencing project: providing services to taxonomists for standard genome sequencing and annotation.</title>
        <authorList>
            <consortium name="The Broad Institute Genomics Platform"/>
            <consortium name="The Broad Institute Genome Sequencing Center for Infectious Disease"/>
            <person name="Wu L."/>
            <person name="Ma J."/>
        </authorList>
    </citation>
    <scope>NUCLEOTIDE SEQUENCE [LARGE SCALE GENOMIC DNA]</scope>
    <source>
        <strain evidence="3">IBRC-M 10908</strain>
    </source>
</reference>
<evidence type="ECO:0000313" key="2">
    <source>
        <dbReference type="EMBL" id="MFC4334052.1"/>
    </source>
</evidence>
<keyword evidence="3" id="KW-1185">Reference proteome</keyword>
<protein>
    <submittedName>
        <fullName evidence="2">Uncharacterized protein</fullName>
    </submittedName>
</protein>
<accession>A0ABV8TUA9</accession>
<proteinExistence type="predicted"/>
<gene>
    <name evidence="2" type="ORF">ACFPET_02445</name>
</gene>
<evidence type="ECO:0000256" key="1">
    <source>
        <dbReference type="SAM" id="MobiDB-lite"/>
    </source>
</evidence>
<comment type="caution">
    <text evidence="2">The sequence shown here is derived from an EMBL/GenBank/DDBJ whole genome shotgun (WGS) entry which is preliminary data.</text>
</comment>
<evidence type="ECO:0000313" key="3">
    <source>
        <dbReference type="Proteomes" id="UP001595823"/>
    </source>
</evidence>
<feature type="region of interest" description="Disordered" evidence="1">
    <location>
        <begin position="1"/>
        <end position="26"/>
    </location>
</feature>
<dbReference type="EMBL" id="JBHSDK010000002">
    <property type="protein sequence ID" value="MFC4334052.1"/>
    <property type="molecule type" value="Genomic_DNA"/>
</dbReference>
<name>A0ABV8TUA9_9ACTN</name>
<dbReference type="RefSeq" id="WP_380617787.1">
    <property type="nucleotide sequence ID" value="NZ_JBHSDK010000002.1"/>
</dbReference>
<sequence length="137" mass="15163">MNGSSPNLELAPGAEPVGQHAAADEGESQSIRLASFEFLGRLVQIVTTSPGEADVSMIDNAGHGHVIAWAKWTDAGFRRLDMSDDPYRHNLIQANSRLQTDLDRLARITIDVSLFGTAMPDELVDRIAIHYRRPQRR</sequence>
<dbReference type="Proteomes" id="UP001595823">
    <property type="component" value="Unassembled WGS sequence"/>
</dbReference>
<organism evidence="2 3">
    <name type="scientific">Salininema proteolyticum</name>
    <dbReference type="NCBI Taxonomy" id="1607685"/>
    <lineage>
        <taxon>Bacteria</taxon>
        <taxon>Bacillati</taxon>
        <taxon>Actinomycetota</taxon>
        <taxon>Actinomycetes</taxon>
        <taxon>Glycomycetales</taxon>
        <taxon>Glycomycetaceae</taxon>
        <taxon>Salininema</taxon>
    </lineage>
</organism>